<sequence length="214" mass="22318">MTRSEKADDLALTWAKPVKSAVMSATRRQWSAIAATAAVGAGTLFSPATAFAQPGAEPAEPQPAPVAEPAPEALHNVIYRARADGTSRDAVVAYKQDDVNVNSATPTMLPGQTFEVNTVLDDPKKAGMELSIGWPYGSNLHCEILVDDQIVAQADQFIAPRFFRVKDDPLYGTLQCGAPLDIPNAAAAPDAAPADPNAAPPEAAPPAENPPPAA</sequence>
<keyword evidence="3" id="KW-1185">Reference proteome</keyword>
<evidence type="ECO:0000256" key="1">
    <source>
        <dbReference type="SAM" id="MobiDB-lite"/>
    </source>
</evidence>
<feature type="compositionally biased region" description="Pro residues" evidence="1">
    <location>
        <begin position="198"/>
        <end position="214"/>
    </location>
</feature>
<dbReference type="KEGG" id="mrh:MycrhN_4613"/>
<gene>
    <name evidence="2" type="ordered locus">MycrhN_4613</name>
</gene>
<dbReference type="eggNOG" id="ENOG5031B55">
    <property type="taxonomic scope" value="Bacteria"/>
</dbReference>
<dbReference type="HOGENOM" id="CLU_094928_0_0_11"/>
<dbReference type="Proteomes" id="UP000005442">
    <property type="component" value="Chromosome"/>
</dbReference>
<dbReference type="STRING" id="710685.MycrhN_4613"/>
<evidence type="ECO:0000313" key="2">
    <source>
        <dbReference type="EMBL" id="AEV75100.1"/>
    </source>
</evidence>
<proteinExistence type="predicted"/>
<evidence type="ECO:0000313" key="3">
    <source>
        <dbReference type="Proteomes" id="UP000005442"/>
    </source>
</evidence>
<feature type="region of interest" description="Disordered" evidence="1">
    <location>
        <begin position="182"/>
        <end position="214"/>
    </location>
</feature>
<feature type="compositionally biased region" description="Low complexity" evidence="1">
    <location>
        <begin position="183"/>
        <end position="197"/>
    </location>
</feature>
<accession>G8RQ27</accession>
<name>G8RQ27_MYCRN</name>
<dbReference type="AlphaFoldDB" id="G8RQ27"/>
<reference evidence="2 3" key="1">
    <citation type="submission" date="2011-12" db="EMBL/GenBank/DDBJ databases">
        <title>Complete sequence of Mycobacterium rhodesiae NBB3.</title>
        <authorList>
            <consortium name="US DOE Joint Genome Institute"/>
            <person name="Lucas S."/>
            <person name="Han J."/>
            <person name="Lapidus A."/>
            <person name="Cheng J.-F."/>
            <person name="Goodwin L."/>
            <person name="Pitluck S."/>
            <person name="Peters L."/>
            <person name="Mikhailova N."/>
            <person name="Gu W."/>
            <person name="Detter J.C."/>
            <person name="Han C."/>
            <person name="Tapia R."/>
            <person name="Land M."/>
            <person name="Hauser L."/>
            <person name="Kyrpides N."/>
            <person name="Ivanova N."/>
            <person name="Pagani I."/>
            <person name="Mattes T."/>
            <person name="Holmes A."/>
            <person name="Rutledge P."/>
            <person name="Paulsen I."/>
            <person name="Coleman N."/>
            <person name="Woyke T."/>
        </authorList>
    </citation>
    <scope>NUCLEOTIDE SEQUENCE [LARGE SCALE GENOMIC DNA]</scope>
    <source>
        <strain evidence="2 3">NBB3</strain>
    </source>
</reference>
<protein>
    <submittedName>
        <fullName evidence="2">Uncharacterized protein</fullName>
    </submittedName>
</protein>
<organism evidence="2 3">
    <name type="scientific">Mycolicibacterium rhodesiae (strain NBB3)</name>
    <name type="common">Mycobacterium rhodesiae</name>
    <dbReference type="NCBI Taxonomy" id="710685"/>
    <lineage>
        <taxon>Bacteria</taxon>
        <taxon>Bacillati</taxon>
        <taxon>Actinomycetota</taxon>
        <taxon>Actinomycetes</taxon>
        <taxon>Mycobacteriales</taxon>
        <taxon>Mycobacteriaceae</taxon>
        <taxon>Mycolicibacterium</taxon>
    </lineage>
</organism>
<dbReference type="EMBL" id="CP003169">
    <property type="protein sequence ID" value="AEV75100.1"/>
    <property type="molecule type" value="Genomic_DNA"/>
</dbReference>
<dbReference type="PATRIC" id="fig|710685.3.peg.4622"/>